<dbReference type="Pfam" id="PF04828">
    <property type="entry name" value="GFA"/>
    <property type="match status" value="1"/>
</dbReference>
<comment type="similarity">
    <text evidence="1">Belongs to the Gfa family.</text>
</comment>
<dbReference type="GO" id="GO:0046872">
    <property type="term" value="F:metal ion binding"/>
    <property type="evidence" value="ECO:0007669"/>
    <property type="project" value="UniProtKB-KW"/>
</dbReference>
<feature type="non-terminal residue" evidence="7">
    <location>
        <position position="119"/>
    </location>
</feature>
<dbReference type="Gene3D" id="3.90.1590.10">
    <property type="entry name" value="glutathione-dependent formaldehyde- activating enzyme (gfa)"/>
    <property type="match status" value="1"/>
</dbReference>
<dbReference type="PANTHER" id="PTHR33337:SF40">
    <property type="entry name" value="CENP-V_GFA DOMAIN-CONTAINING PROTEIN-RELATED"/>
    <property type="match status" value="1"/>
</dbReference>
<accession>A0A1I5B431</accession>
<dbReference type="EMBL" id="FOVF01000050">
    <property type="protein sequence ID" value="SFN69478.1"/>
    <property type="molecule type" value="Genomic_DNA"/>
</dbReference>
<reference evidence="7 8" key="1">
    <citation type="submission" date="2016-10" db="EMBL/GenBank/DDBJ databases">
        <authorList>
            <person name="de Groot N.N."/>
        </authorList>
    </citation>
    <scope>NUCLEOTIDE SEQUENCE [LARGE SCALE GENOMIC DNA]</scope>
    <source>
        <strain evidence="7 8">CGMCC 1.7659</strain>
    </source>
</reference>
<dbReference type="PANTHER" id="PTHR33337">
    <property type="entry name" value="GFA DOMAIN-CONTAINING PROTEIN"/>
    <property type="match status" value="1"/>
</dbReference>
<dbReference type="InterPro" id="IPR006913">
    <property type="entry name" value="CENP-V/GFA"/>
</dbReference>
<keyword evidence="8" id="KW-1185">Reference proteome</keyword>
<evidence type="ECO:0000256" key="1">
    <source>
        <dbReference type="ARBA" id="ARBA00005495"/>
    </source>
</evidence>
<gene>
    <name evidence="7" type="ORF">SAMN05216289_15013</name>
</gene>
<dbReference type="PROSITE" id="PS51891">
    <property type="entry name" value="CENP_V_GFA"/>
    <property type="match status" value="1"/>
</dbReference>
<dbReference type="GO" id="GO:0016846">
    <property type="term" value="F:carbon-sulfur lyase activity"/>
    <property type="evidence" value="ECO:0007669"/>
    <property type="project" value="InterPro"/>
</dbReference>
<proteinExistence type="inferred from homology"/>
<dbReference type="RefSeq" id="WP_139225118.1">
    <property type="nucleotide sequence ID" value="NZ_FOVF01000050.1"/>
</dbReference>
<protein>
    <submittedName>
        <fullName evidence="7">Glutathione-dependent formaldehyde-activating enzyme</fullName>
    </submittedName>
</protein>
<keyword evidence="4" id="KW-0456">Lyase</keyword>
<dbReference type="InterPro" id="IPR011057">
    <property type="entry name" value="Mss4-like_sf"/>
</dbReference>
<keyword evidence="2" id="KW-0479">Metal-binding</keyword>
<evidence type="ECO:0000256" key="3">
    <source>
        <dbReference type="ARBA" id="ARBA00022833"/>
    </source>
</evidence>
<dbReference type="Proteomes" id="UP000198575">
    <property type="component" value="Unassembled WGS sequence"/>
</dbReference>
<dbReference type="STRING" id="578942.SAMN05216289_15013"/>
<evidence type="ECO:0000259" key="6">
    <source>
        <dbReference type="PROSITE" id="PS51891"/>
    </source>
</evidence>
<evidence type="ECO:0000313" key="7">
    <source>
        <dbReference type="EMBL" id="SFN69478.1"/>
    </source>
</evidence>
<dbReference type="SUPFAM" id="SSF51316">
    <property type="entry name" value="Mss4-like"/>
    <property type="match status" value="1"/>
</dbReference>
<evidence type="ECO:0000256" key="2">
    <source>
        <dbReference type="ARBA" id="ARBA00022723"/>
    </source>
</evidence>
<evidence type="ECO:0000256" key="4">
    <source>
        <dbReference type="ARBA" id="ARBA00023239"/>
    </source>
</evidence>
<name>A0A1I5B431_9GAMM</name>
<evidence type="ECO:0000313" key="8">
    <source>
        <dbReference type="Proteomes" id="UP000198575"/>
    </source>
</evidence>
<sequence>MLKGACLCAGVSFEIAGELLHAPDACHCSQCRRHSGHYFVSANVARAALTIHGEENLGWYRSSEKVRRGFCKVCGSREALNKWHNRHDACLRADRGAPTQTDWPSFKAAQQRAARRQAS</sequence>
<feature type="domain" description="CENP-V/GFA" evidence="6">
    <location>
        <begin position="2"/>
        <end position="104"/>
    </location>
</feature>
<feature type="region of interest" description="Disordered" evidence="5">
    <location>
        <begin position="95"/>
        <end position="119"/>
    </location>
</feature>
<keyword evidence="3" id="KW-0862">Zinc</keyword>
<organism evidence="7 8">
    <name type="scientific">Dokdonella immobilis</name>
    <dbReference type="NCBI Taxonomy" id="578942"/>
    <lineage>
        <taxon>Bacteria</taxon>
        <taxon>Pseudomonadati</taxon>
        <taxon>Pseudomonadota</taxon>
        <taxon>Gammaproteobacteria</taxon>
        <taxon>Lysobacterales</taxon>
        <taxon>Rhodanobacteraceae</taxon>
        <taxon>Dokdonella</taxon>
    </lineage>
</organism>
<evidence type="ECO:0000256" key="5">
    <source>
        <dbReference type="SAM" id="MobiDB-lite"/>
    </source>
</evidence>
<dbReference type="AlphaFoldDB" id="A0A1I5B431"/>
<dbReference type="OrthoDB" id="7765631at2"/>